<dbReference type="CDD" id="cd19769">
    <property type="entry name" value="Bbox2_TRIM16-like"/>
    <property type="match status" value="1"/>
</dbReference>
<dbReference type="OMA" id="RSEDHHC"/>
<feature type="domain" description="RING-type" evidence="8">
    <location>
        <begin position="15"/>
        <end position="55"/>
    </location>
</feature>
<dbReference type="GeneID" id="111224744"/>
<dbReference type="InterPro" id="IPR003877">
    <property type="entry name" value="SPRY_dom"/>
</dbReference>
<dbReference type="PROSITE" id="PS50188">
    <property type="entry name" value="B302_SPRY"/>
    <property type="match status" value="1"/>
</dbReference>
<name>A0A3B4TD65_SERDU</name>
<protein>
    <submittedName>
        <fullName evidence="11">E3 ubiquitin-protein ligase TRIM39-like</fullName>
    </submittedName>
</protein>
<keyword evidence="12" id="KW-1185">Reference proteome</keyword>
<dbReference type="SMART" id="SM00504">
    <property type="entry name" value="Ubox"/>
    <property type="match status" value="1"/>
</dbReference>
<keyword evidence="3 6" id="KW-0863">Zinc-finger</keyword>
<dbReference type="SMART" id="SM00449">
    <property type="entry name" value="SPRY"/>
    <property type="match status" value="1"/>
</dbReference>
<dbReference type="AlphaFoldDB" id="A0A3B4TD65"/>
<dbReference type="PANTHER" id="PTHR25465:SF32">
    <property type="entry name" value="BLOODTHIRSTY-RELATED GENE FAMILY, MEMBER 16 ISOFORM X1-RELATED"/>
    <property type="match status" value="1"/>
</dbReference>
<dbReference type="InterPro" id="IPR027370">
    <property type="entry name" value="Znf-RING_euk"/>
</dbReference>
<dbReference type="PRINTS" id="PR01407">
    <property type="entry name" value="BUTYPHLNCDUF"/>
</dbReference>
<dbReference type="Pfam" id="PF13765">
    <property type="entry name" value="PRY"/>
    <property type="match status" value="1"/>
</dbReference>
<feature type="coiled-coil region" evidence="7">
    <location>
        <begin position="258"/>
        <end position="292"/>
    </location>
</feature>
<dbReference type="PROSITE" id="PS00518">
    <property type="entry name" value="ZF_RING_1"/>
    <property type="match status" value="1"/>
</dbReference>
<dbReference type="InterPro" id="IPR003879">
    <property type="entry name" value="Butyrophylin_SPRY"/>
</dbReference>
<evidence type="ECO:0000259" key="9">
    <source>
        <dbReference type="PROSITE" id="PS50119"/>
    </source>
</evidence>
<dbReference type="SMART" id="SM00589">
    <property type="entry name" value="PRY"/>
    <property type="match status" value="1"/>
</dbReference>
<proteinExistence type="predicted"/>
<dbReference type="InterPro" id="IPR013083">
    <property type="entry name" value="Znf_RING/FYVE/PHD"/>
</dbReference>
<dbReference type="SUPFAM" id="SSF57845">
    <property type="entry name" value="B-box zinc-binding domain"/>
    <property type="match status" value="1"/>
</dbReference>
<dbReference type="FunFam" id="2.60.120.920:FF:000004">
    <property type="entry name" value="Butyrophilin subfamily 1 member A1"/>
    <property type="match status" value="1"/>
</dbReference>
<dbReference type="InterPro" id="IPR006574">
    <property type="entry name" value="PRY"/>
</dbReference>
<evidence type="ECO:0000313" key="11">
    <source>
        <dbReference type="Ensembl" id="ENSSDUP00000004079.1"/>
    </source>
</evidence>
<dbReference type="SUPFAM" id="SSF57850">
    <property type="entry name" value="RING/U-box"/>
    <property type="match status" value="1"/>
</dbReference>
<reference evidence="11" key="2">
    <citation type="submission" date="2025-09" db="UniProtKB">
        <authorList>
            <consortium name="Ensembl"/>
        </authorList>
    </citation>
    <scope>IDENTIFICATION</scope>
</reference>
<organism evidence="11 12">
    <name type="scientific">Seriola dumerili</name>
    <name type="common">Greater amberjack</name>
    <name type="synonym">Caranx dumerili</name>
    <dbReference type="NCBI Taxonomy" id="41447"/>
    <lineage>
        <taxon>Eukaryota</taxon>
        <taxon>Metazoa</taxon>
        <taxon>Chordata</taxon>
        <taxon>Craniata</taxon>
        <taxon>Vertebrata</taxon>
        <taxon>Euteleostomi</taxon>
        <taxon>Actinopterygii</taxon>
        <taxon>Neopterygii</taxon>
        <taxon>Teleostei</taxon>
        <taxon>Neoteleostei</taxon>
        <taxon>Acanthomorphata</taxon>
        <taxon>Carangaria</taxon>
        <taxon>Carangiformes</taxon>
        <taxon>Carangidae</taxon>
        <taxon>Seriola</taxon>
    </lineage>
</organism>
<dbReference type="InterPro" id="IPR017907">
    <property type="entry name" value="Znf_RING_CS"/>
</dbReference>
<evidence type="ECO:0000256" key="3">
    <source>
        <dbReference type="ARBA" id="ARBA00022771"/>
    </source>
</evidence>
<reference evidence="11" key="1">
    <citation type="submission" date="2025-08" db="UniProtKB">
        <authorList>
            <consortium name="Ensembl"/>
        </authorList>
    </citation>
    <scope>IDENTIFICATION</scope>
</reference>
<dbReference type="Gene3D" id="4.10.830.40">
    <property type="match status" value="1"/>
</dbReference>
<evidence type="ECO:0000256" key="6">
    <source>
        <dbReference type="PROSITE-ProRule" id="PRU00024"/>
    </source>
</evidence>
<dbReference type="CDD" id="cd13733">
    <property type="entry name" value="SPRY_PRY_C-I_1"/>
    <property type="match status" value="1"/>
</dbReference>
<dbReference type="Gene3D" id="2.60.120.920">
    <property type="match status" value="1"/>
</dbReference>
<dbReference type="PROSITE" id="PS50089">
    <property type="entry name" value="ZF_RING_2"/>
    <property type="match status" value="1"/>
</dbReference>
<evidence type="ECO:0000256" key="1">
    <source>
        <dbReference type="ARBA" id="ARBA00022588"/>
    </source>
</evidence>
<accession>A0A3B4TD65</accession>
<dbReference type="GeneTree" id="ENSGT01040000240385"/>
<dbReference type="Ensembl" id="ENSSDUT00000004169.1">
    <property type="protein sequence ID" value="ENSSDUP00000004079.1"/>
    <property type="gene ID" value="ENSSDUG00000003059.1"/>
</dbReference>
<dbReference type="InterPro" id="IPR001841">
    <property type="entry name" value="Znf_RING"/>
</dbReference>
<dbReference type="InterPro" id="IPR043136">
    <property type="entry name" value="B30.2/SPRY_sf"/>
</dbReference>
<dbReference type="Gene3D" id="3.30.160.60">
    <property type="entry name" value="Classic Zinc Finger"/>
    <property type="match status" value="1"/>
</dbReference>
<dbReference type="InterPro" id="IPR051051">
    <property type="entry name" value="E3_ubiq-ligase_TRIM/RNF"/>
</dbReference>
<dbReference type="Pfam" id="PF00622">
    <property type="entry name" value="SPRY"/>
    <property type="match status" value="1"/>
</dbReference>
<feature type="domain" description="B30.2/SPRY" evidence="10">
    <location>
        <begin position="343"/>
        <end position="538"/>
    </location>
</feature>
<evidence type="ECO:0000256" key="5">
    <source>
        <dbReference type="ARBA" id="ARBA00022859"/>
    </source>
</evidence>
<dbReference type="PROSITE" id="PS50119">
    <property type="entry name" value="ZF_BBOX"/>
    <property type="match status" value="1"/>
</dbReference>
<dbReference type="InterPro" id="IPR000315">
    <property type="entry name" value="Znf_B-box"/>
</dbReference>
<dbReference type="SMART" id="SM00184">
    <property type="entry name" value="RING"/>
    <property type="match status" value="1"/>
</dbReference>
<evidence type="ECO:0000256" key="2">
    <source>
        <dbReference type="ARBA" id="ARBA00022723"/>
    </source>
</evidence>
<dbReference type="Pfam" id="PF13445">
    <property type="entry name" value="zf-RING_UBOX"/>
    <property type="match status" value="1"/>
</dbReference>
<evidence type="ECO:0000256" key="7">
    <source>
        <dbReference type="SAM" id="Coils"/>
    </source>
</evidence>
<dbReference type="Proteomes" id="UP000261420">
    <property type="component" value="Unplaced"/>
</dbReference>
<keyword evidence="5" id="KW-0391">Immunity</keyword>
<evidence type="ECO:0000256" key="4">
    <source>
        <dbReference type="ARBA" id="ARBA00022833"/>
    </source>
</evidence>
<keyword evidence="4" id="KW-0862">Zinc</keyword>
<dbReference type="Pfam" id="PF00643">
    <property type="entry name" value="zf-B_box"/>
    <property type="match status" value="1"/>
</dbReference>
<dbReference type="GO" id="GO:0005737">
    <property type="term" value="C:cytoplasm"/>
    <property type="evidence" value="ECO:0007669"/>
    <property type="project" value="UniProtKB-ARBA"/>
</dbReference>
<keyword evidence="1" id="KW-0399">Innate immunity</keyword>
<evidence type="ECO:0000259" key="8">
    <source>
        <dbReference type="PROSITE" id="PS50089"/>
    </source>
</evidence>
<dbReference type="SUPFAM" id="SSF49899">
    <property type="entry name" value="Concanavalin A-like lectins/glucanases"/>
    <property type="match status" value="1"/>
</dbReference>
<dbReference type="RefSeq" id="XP_022605088.1">
    <property type="nucleotide sequence ID" value="XM_022749367.1"/>
</dbReference>
<feature type="domain" description="B box-type" evidence="9">
    <location>
        <begin position="145"/>
        <end position="185"/>
    </location>
</feature>
<dbReference type="GO" id="GO:0016567">
    <property type="term" value="P:protein ubiquitination"/>
    <property type="evidence" value="ECO:0007669"/>
    <property type="project" value="InterPro"/>
</dbReference>
<dbReference type="InterPro" id="IPR001870">
    <property type="entry name" value="B30.2/SPRY"/>
</dbReference>
<evidence type="ECO:0000259" key="10">
    <source>
        <dbReference type="PROSITE" id="PS50188"/>
    </source>
</evidence>
<dbReference type="GO" id="GO:0008270">
    <property type="term" value="F:zinc ion binding"/>
    <property type="evidence" value="ECO:0007669"/>
    <property type="project" value="UniProtKB-KW"/>
</dbReference>
<keyword evidence="2" id="KW-0479">Metal-binding</keyword>
<keyword evidence="7" id="KW-0175">Coiled coil</keyword>
<dbReference type="Gene3D" id="3.30.40.10">
    <property type="entry name" value="Zinc/RING finger domain, C3HC4 (zinc finger)"/>
    <property type="match status" value="1"/>
</dbReference>
<evidence type="ECO:0000313" key="12">
    <source>
        <dbReference type="Proteomes" id="UP000261420"/>
    </source>
</evidence>
<dbReference type="GO" id="GO:0045087">
    <property type="term" value="P:innate immune response"/>
    <property type="evidence" value="ECO:0007669"/>
    <property type="project" value="UniProtKB-KW"/>
</dbReference>
<dbReference type="InterPro" id="IPR058030">
    <property type="entry name" value="TRIM8/14/16/25/29/45/65_CC"/>
</dbReference>
<dbReference type="InterPro" id="IPR003613">
    <property type="entry name" value="Ubox_domain"/>
</dbReference>
<sequence>MAAASNLLSEERFLCSICLDVFTEPVSTPCGHNFCRACIHKYWDNSDTHLCPLCKRTFSTRPKLQVNTMVSELAGEFKKLVQVKASSPDPQLAVDVLCDICSEIKEKAVKSCLMCLTSFCERHLEPHQRVAGLKSHTLLDPLRNLDDKMCKTHNKITELYCRDDQTCICVLCLRTDHKSHYVVPLEEEYEMVMTKKDEAMANIQKLIQSRSERIAEIENSLNACQIETDKEKEASMQVFTDLIRSIQRSHAELDEVIEERHRETKQKAEAFLKELRMEMTELKSRSSQLELLSQSEDHHHFLQSFPTLTSPLNKDCTNIGLQYDLSFEAVRGAVALLKQRVDEIMEKLPEIKMKRMREHAVDLTLDPDTAHCSLVMSQDGKQVADEDTKLELPDNPKRFKKFPEVLAKEGFTTGKFYFEVQVKGKTNWIVGVVKESVDRTGDAKLSVKDGFLTFRLNEGKYRASQNTATITLKEKLQKVGIFVDYNEGVVSFYDVDSKSHVYSFTGCHFTEKLYPYFFPGNNDSGRNSAPLIITPVPQPY</sequence>
<dbReference type="Pfam" id="PF25600">
    <property type="entry name" value="TRIM_CC"/>
    <property type="match status" value="1"/>
</dbReference>
<dbReference type="KEGG" id="sdu:111224744"/>
<dbReference type="GO" id="GO:0004842">
    <property type="term" value="F:ubiquitin-protein transferase activity"/>
    <property type="evidence" value="ECO:0007669"/>
    <property type="project" value="InterPro"/>
</dbReference>
<dbReference type="PANTHER" id="PTHR25465">
    <property type="entry name" value="B-BOX DOMAIN CONTAINING"/>
    <property type="match status" value="1"/>
</dbReference>
<dbReference type="InterPro" id="IPR013320">
    <property type="entry name" value="ConA-like_dom_sf"/>
</dbReference>
<dbReference type="SMART" id="SM00336">
    <property type="entry name" value="BBOX"/>
    <property type="match status" value="1"/>
</dbReference>